<comment type="caution">
    <text evidence="13">The sequence shown here is derived from an EMBL/GenBank/DDBJ whole genome shotgun (WGS) entry which is preliminary data.</text>
</comment>
<dbReference type="NCBIfam" id="TIGR01091">
    <property type="entry name" value="upp"/>
    <property type="match status" value="1"/>
</dbReference>
<evidence type="ECO:0000256" key="6">
    <source>
        <dbReference type="ARBA" id="ARBA00022679"/>
    </source>
</evidence>
<dbReference type="EC" id="2.4.2.9" evidence="3 11"/>
<evidence type="ECO:0000256" key="4">
    <source>
        <dbReference type="ARBA" id="ARBA00022533"/>
    </source>
</evidence>
<proteinExistence type="inferred from homology"/>
<dbReference type="HAMAP" id="MF_01218_B">
    <property type="entry name" value="Upp_B"/>
    <property type="match status" value="1"/>
</dbReference>
<evidence type="ECO:0000259" key="12">
    <source>
        <dbReference type="Pfam" id="PF14681"/>
    </source>
</evidence>
<dbReference type="SUPFAM" id="SSF53271">
    <property type="entry name" value="PRTase-like"/>
    <property type="match status" value="1"/>
</dbReference>
<dbReference type="PANTHER" id="PTHR32315:SF4">
    <property type="entry name" value="URACIL PHOSPHORIBOSYLTRANSFERASE, CHLOROPLASTIC"/>
    <property type="match status" value="1"/>
</dbReference>
<evidence type="ECO:0000256" key="7">
    <source>
        <dbReference type="ARBA" id="ARBA00022741"/>
    </source>
</evidence>
<comment type="activity regulation">
    <text evidence="11">Allosterically activated by GTP.</text>
</comment>
<reference evidence="14" key="1">
    <citation type="journal article" date="2019" name="Int. J. Syst. Evol. Microbiol.">
        <title>The Global Catalogue of Microorganisms (GCM) 10K type strain sequencing project: providing services to taxonomists for standard genome sequencing and annotation.</title>
        <authorList>
            <consortium name="The Broad Institute Genomics Platform"/>
            <consortium name="The Broad Institute Genome Sequencing Center for Infectious Disease"/>
            <person name="Wu L."/>
            <person name="Ma J."/>
        </authorList>
    </citation>
    <scope>NUCLEOTIDE SEQUENCE [LARGE SCALE GENOMIC DNA]</scope>
    <source>
        <strain evidence="14">JCM 16916</strain>
    </source>
</reference>
<dbReference type="InterPro" id="IPR000836">
    <property type="entry name" value="PRTase_dom"/>
</dbReference>
<comment type="cofactor">
    <cofactor evidence="11">
        <name>Mg(2+)</name>
        <dbReference type="ChEBI" id="CHEBI:18420"/>
    </cofactor>
    <text evidence="11">Binds 1 Mg(2+) ion per subunit. The magnesium is bound as Mg-PRPP.</text>
</comment>
<feature type="binding site" evidence="11">
    <location>
        <position position="92"/>
    </location>
    <ligand>
        <name>5-phospho-alpha-D-ribose 1-diphosphate</name>
        <dbReference type="ChEBI" id="CHEBI:58017"/>
    </ligand>
</feature>
<feature type="binding site" evidence="11">
    <location>
        <position position="207"/>
    </location>
    <ligand>
        <name>uracil</name>
        <dbReference type="ChEBI" id="CHEBI:17568"/>
    </ligand>
</feature>
<sequence>MGARDTRRHARLRRMKIVEVRHPLVQHKLGLMRRADNSTKTFRELSAEVATLLTYEATSDLETEDAEVEGWAGPVCVRRIKGRKITLVPILRAGIGMLPGVLELIPAAKVSVVGIKRDEASLQAIPYYENLVGDMADRTALILDPMLATGGTLIATVDMLKAAGAPRIKGLFLVAAPEGLKALEAVHPDVEVYTASIDERLNEKGYILPGLGDAGDKIFGTRV</sequence>
<feature type="domain" description="Phosphoribosyltransferase" evidence="12">
    <location>
        <begin position="21"/>
        <end position="221"/>
    </location>
</feature>
<name>A0ABP7MRR1_9GAMM</name>
<gene>
    <name evidence="11 13" type="primary">upp</name>
    <name evidence="13" type="ORF">GCM10022229_23270</name>
</gene>
<evidence type="ECO:0000256" key="2">
    <source>
        <dbReference type="ARBA" id="ARBA00009516"/>
    </source>
</evidence>
<dbReference type="InterPro" id="IPR034332">
    <property type="entry name" value="Upp_B"/>
</dbReference>
<dbReference type="InterPro" id="IPR005765">
    <property type="entry name" value="UPRT"/>
</dbReference>
<comment type="pathway">
    <text evidence="1 11">Pyrimidine metabolism; UMP biosynthesis via salvage pathway; UMP from uracil: step 1/1.</text>
</comment>
<accession>A0ABP7MRR1</accession>
<keyword evidence="5 11" id="KW-0328">Glycosyltransferase</keyword>
<dbReference type="CDD" id="cd06223">
    <property type="entry name" value="PRTases_typeI"/>
    <property type="match status" value="1"/>
</dbReference>
<dbReference type="Pfam" id="PF14681">
    <property type="entry name" value="UPRTase"/>
    <property type="match status" value="1"/>
</dbReference>
<keyword evidence="4 11" id="KW-0021">Allosteric enzyme</keyword>
<feature type="binding site" evidence="11">
    <location>
        <begin position="144"/>
        <end position="152"/>
    </location>
    <ligand>
        <name>5-phospho-alpha-D-ribose 1-diphosphate</name>
        <dbReference type="ChEBI" id="CHEBI:58017"/>
    </ligand>
</feature>
<feature type="binding site" evidence="11">
    <location>
        <position position="117"/>
    </location>
    <ligand>
        <name>5-phospho-alpha-D-ribose 1-diphosphate</name>
        <dbReference type="ChEBI" id="CHEBI:58017"/>
    </ligand>
</feature>
<evidence type="ECO:0000313" key="13">
    <source>
        <dbReference type="EMBL" id="GAA3928960.1"/>
    </source>
</evidence>
<evidence type="ECO:0000256" key="8">
    <source>
        <dbReference type="ARBA" id="ARBA00022842"/>
    </source>
</evidence>
<comment type="function">
    <text evidence="11">Catalyzes the conversion of uracil and 5-phospho-alpha-D-ribose 1-diphosphate (PRPP) to UMP and diphosphate.</text>
</comment>
<keyword evidence="6 11" id="KW-0808">Transferase</keyword>
<dbReference type="Gene3D" id="3.40.50.2020">
    <property type="match status" value="1"/>
</dbReference>
<keyword evidence="8 11" id="KW-0460">Magnesium</keyword>
<evidence type="ECO:0000256" key="5">
    <source>
        <dbReference type="ARBA" id="ARBA00022676"/>
    </source>
</evidence>
<dbReference type="PANTHER" id="PTHR32315">
    <property type="entry name" value="ADENINE PHOSPHORIBOSYLTRANSFERASE"/>
    <property type="match status" value="1"/>
</dbReference>
<comment type="catalytic activity">
    <reaction evidence="11">
        <text>UMP + diphosphate = 5-phospho-alpha-D-ribose 1-diphosphate + uracil</text>
        <dbReference type="Rhea" id="RHEA:13017"/>
        <dbReference type="ChEBI" id="CHEBI:17568"/>
        <dbReference type="ChEBI" id="CHEBI:33019"/>
        <dbReference type="ChEBI" id="CHEBI:57865"/>
        <dbReference type="ChEBI" id="CHEBI:58017"/>
        <dbReference type="EC" id="2.4.2.9"/>
    </reaction>
</comment>
<protein>
    <recommendedName>
        <fullName evidence="3 11">Uracil phosphoribosyltransferase</fullName>
        <ecNumber evidence="3 11">2.4.2.9</ecNumber>
    </recommendedName>
    <alternativeName>
        <fullName evidence="10 11">UMP pyrophosphorylase</fullName>
    </alternativeName>
    <alternativeName>
        <fullName evidence="11">UPRTase</fullName>
    </alternativeName>
</protein>
<dbReference type="InterPro" id="IPR050054">
    <property type="entry name" value="UPRTase/APRTase"/>
</dbReference>
<keyword evidence="9 11" id="KW-0342">GTP-binding</keyword>
<evidence type="ECO:0000256" key="11">
    <source>
        <dbReference type="HAMAP-Rule" id="MF_01218"/>
    </source>
</evidence>
<dbReference type="GO" id="GO:0016757">
    <property type="term" value="F:glycosyltransferase activity"/>
    <property type="evidence" value="ECO:0007669"/>
    <property type="project" value="UniProtKB-KW"/>
</dbReference>
<feature type="binding site" evidence="11">
    <location>
        <position position="213"/>
    </location>
    <ligand>
        <name>5-phospho-alpha-D-ribose 1-diphosphate</name>
        <dbReference type="ChEBI" id="CHEBI:58017"/>
    </ligand>
</feature>
<evidence type="ECO:0000313" key="14">
    <source>
        <dbReference type="Proteomes" id="UP001501727"/>
    </source>
</evidence>
<evidence type="ECO:0000256" key="3">
    <source>
        <dbReference type="ARBA" id="ARBA00011894"/>
    </source>
</evidence>
<keyword evidence="14" id="KW-1185">Reference proteome</keyword>
<comment type="similarity">
    <text evidence="2 11">Belongs to the UPRTase family.</text>
</comment>
<feature type="binding site" evidence="11">
    <location>
        <begin position="212"/>
        <end position="214"/>
    </location>
    <ligand>
        <name>uracil</name>
        <dbReference type="ChEBI" id="CHEBI:17568"/>
    </ligand>
</feature>
<evidence type="ECO:0000256" key="1">
    <source>
        <dbReference type="ARBA" id="ARBA00005180"/>
    </source>
</evidence>
<dbReference type="EMBL" id="BAAAZU010000024">
    <property type="protein sequence ID" value="GAA3928960.1"/>
    <property type="molecule type" value="Genomic_DNA"/>
</dbReference>
<organism evidence="13 14">
    <name type="scientific">Luteimonas lutimaris</name>
    <dbReference type="NCBI Taxonomy" id="698645"/>
    <lineage>
        <taxon>Bacteria</taxon>
        <taxon>Pseudomonadati</taxon>
        <taxon>Pseudomonadota</taxon>
        <taxon>Gammaproteobacteria</taxon>
        <taxon>Lysobacterales</taxon>
        <taxon>Lysobacteraceae</taxon>
        <taxon>Luteimonas</taxon>
    </lineage>
</organism>
<dbReference type="InterPro" id="IPR029057">
    <property type="entry name" value="PRTase-like"/>
</dbReference>
<keyword evidence="7 11" id="KW-0547">Nucleotide-binding</keyword>
<evidence type="ECO:0000256" key="10">
    <source>
        <dbReference type="ARBA" id="ARBA00031082"/>
    </source>
</evidence>
<evidence type="ECO:0000256" key="9">
    <source>
        <dbReference type="ARBA" id="ARBA00023134"/>
    </source>
</evidence>
<dbReference type="NCBIfam" id="NF001097">
    <property type="entry name" value="PRK00129.1"/>
    <property type="match status" value="1"/>
</dbReference>
<dbReference type="Proteomes" id="UP001501727">
    <property type="component" value="Unassembled WGS sequence"/>
</dbReference>